<evidence type="ECO:0000313" key="1">
    <source>
        <dbReference type="EMBL" id="KAA6368433.1"/>
    </source>
</evidence>
<dbReference type="EMBL" id="SNRW01017358">
    <property type="protein sequence ID" value="KAA6368433.1"/>
    <property type="molecule type" value="Genomic_DNA"/>
</dbReference>
<sequence length="45" mass="5128">MMRIDLELVGCSISFLFDLDMMGEGDNLLTYIICQEHLLLCSSFP</sequence>
<name>A0A5J4UEA3_9EUKA</name>
<organism evidence="1 2">
    <name type="scientific">Streblomastix strix</name>
    <dbReference type="NCBI Taxonomy" id="222440"/>
    <lineage>
        <taxon>Eukaryota</taxon>
        <taxon>Metamonada</taxon>
        <taxon>Preaxostyla</taxon>
        <taxon>Oxymonadida</taxon>
        <taxon>Streblomastigidae</taxon>
        <taxon>Streblomastix</taxon>
    </lineage>
</organism>
<evidence type="ECO:0000313" key="2">
    <source>
        <dbReference type="Proteomes" id="UP000324800"/>
    </source>
</evidence>
<reference evidence="1 2" key="1">
    <citation type="submission" date="2019-03" db="EMBL/GenBank/DDBJ databases">
        <title>Single cell metagenomics reveals metabolic interactions within the superorganism composed of flagellate Streblomastix strix and complex community of Bacteroidetes bacteria on its surface.</title>
        <authorList>
            <person name="Treitli S.C."/>
            <person name="Kolisko M."/>
            <person name="Husnik F."/>
            <person name="Keeling P."/>
            <person name="Hampl V."/>
        </authorList>
    </citation>
    <scope>NUCLEOTIDE SEQUENCE [LARGE SCALE GENOMIC DNA]</scope>
    <source>
        <strain evidence="1">ST1C</strain>
    </source>
</reference>
<dbReference type="Proteomes" id="UP000324800">
    <property type="component" value="Unassembled WGS sequence"/>
</dbReference>
<feature type="non-terminal residue" evidence="1">
    <location>
        <position position="45"/>
    </location>
</feature>
<proteinExistence type="predicted"/>
<dbReference type="AlphaFoldDB" id="A0A5J4UEA3"/>
<protein>
    <submittedName>
        <fullName evidence="1">Uncharacterized protein</fullName>
    </submittedName>
</protein>
<gene>
    <name evidence="1" type="ORF">EZS28_036039</name>
</gene>
<comment type="caution">
    <text evidence="1">The sequence shown here is derived from an EMBL/GenBank/DDBJ whole genome shotgun (WGS) entry which is preliminary data.</text>
</comment>
<accession>A0A5J4UEA3</accession>